<dbReference type="Pfam" id="PF05751">
    <property type="entry name" value="FixH"/>
    <property type="match status" value="1"/>
</dbReference>
<dbReference type="OrthoDB" id="1495896at2"/>
<evidence type="ECO:0000313" key="3">
    <source>
        <dbReference type="Proteomes" id="UP000242763"/>
    </source>
</evidence>
<feature type="transmembrane region" description="Helical" evidence="1">
    <location>
        <begin position="12"/>
        <end position="38"/>
    </location>
</feature>
<evidence type="ECO:0000313" key="2">
    <source>
        <dbReference type="EMBL" id="SFI53452.1"/>
    </source>
</evidence>
<keyword evidence="3" id="KW-1185">Reference proteome</keyword>
<sequence>MSRPASPSRGFTGLHMLAVMFAFFGVIIAVNITMAVFANTSWTGFVVRNSYVAGLEFNDKTQAAREQAALNWTSSVAIADGRVTFTVHDADGKQVALSEGTASLRRPVSDAEDTLVTLSPDAKGGLSADIQLRDGSWIIETNAIAADATPWHEATRVLLREGTTK</sequence>
<keyword evidence="1" id="KW-1133">Transmembrane helix</keyword>
<keyword evidence="1" id="KW-0812">Transmembrane</keyword>
<gene>
    <name evidence="2" type="ORF">SAMN03080618_00728</name>
</gene>
<proteinExistence type="predicted"/>
<dbReference type="EMBL" id="FORF01000003">
    <property type="protein sequence ID" value="SFI53452.1"/>
    <property type="molecule type" value="Genomic_DNA"/>
</dbReference>
<dbReference type="Proteomes" id="UP000242763">
    <property type="component" value="Unassembled WGS sequence"/>
</dbReference>
<accession>A0A1I3IZL7</accession>
<name>A0A1I3IZL7_9HYPH</name>
<dbReference type="InterPro" id="IPR018037">
    <property type="entry name" value="FixH_proteobacterial"/>
</dbReference>
<dbReference type="InterPro" id="IPR008620">
    <property type="entry name" value="FixH"/>
</dbReference>
<dbReference type="PIRSF" id="PIRSF011386">
    <property type="entry name" value="FixH"/>
    <property type="match status" value="1"/>
</dbReference>
<dbReference type="STRING" id="1121003.SAMN03080618_00728"/>
<protein>
    <submittedName>
        <fullName evidence="2">Nitrogen fixation protein FixH</fullName>
    </submittedName>
</protein>
<keyword evidence="1" id="KW-0472">Membrane</keyword>
<dbReference type="AlphaFoldDB" id="A0A1I3IZL7"/>
<evidence type="ECO:0000256" key="1">
    <source>
        <dbReference type="SAM" id="Phobius"/>
    </source>
</evidence>
<dbReference type="RefSeq" id="WP_091518723.1">
    <property type="nucleotide sequence ID" value="NZ_FORF01000003.1"/>
</dbReference>
<organism evidence="2 3">
    <name type="scientific">Aquamicrobium aerolatum DSM 21857</name>
    <dbReference type="NCBI Taxonomy" id="1121003"/>
    <lineage>
        <taxon>Bacteria</taxon>
        <taxon>Pseudomonadati</taxon>
        <taxon>Pseudomonadota</taxon>
        <taxon>Alphaproteobacteria</taxon>
        <taxon>Hyphomicrobiales</taxon>
        <taxon>Phyllobacteriaceae</taxon>
        <taxon>Aerobium</taxon>
    </lineage>
</organism>
<reference evidence="3" key="1">
    <citation type="submission" date="2016-10" db="EMBL/GenBank/DDBJ databases">
        <authorList>
            <person name="Varghese N."/>
            <person name="Submissions S."/>
        </authorList>
    </citation>
    <scope>NUCLEOTIDE SEQUENCE [LARGE SCALE GENOMIC DNA]</scope>
    <source>
        <strain evidence="3">DSM 21857</strain>
    </source>
</reference>